<proteinExistence type="predicted"/>
<keyword evidence="1" id="KW-0472">Membrane</keyword>
<feature type="transmembrane region" description="Helical" evidence="1">
    <location>
        <begin position="21"/>
        <end position="47"/>
    </location>
</feature>
<protein>
    <submittedName>
        <fullName evidence="2">Uncharacterized protein</fullName>
    </submittedName>
</protein>
<gene>
    <name evidence="2" type="ORF">CAL19_13835</name>
</gene>
<sequence>MSLEASRARAPRKPAAASGMMLLHHGLVGAVLGFPLAVLVSGCLNALLGDGQDPAQYQVAMWSVVPVWVAVISLAFLARTRVRCWLGLLIASAVAAVIFYGIIG</sequence>
<feature type="transmembrane region" description="Helical" evidence="1">
    <location>
        <begin position="59"/>
        <end position="78"/>
    </location>
</feature>
<organism evidence="2 3">
    <name type="scientific">Bordetella genomosp. 7</name>
    <dbReference type="NCBI Taxonomy" id="1416805"/>
    <lineage>
        <taxon>Bacteria</taxon>
        <taxon>Pseudomonadati</taxon>
        <taxon>Pseudomonadota</taxon>
        <taxon>Betaproteobacteria</taxon>
        <taxon>Burkholderiales</taxon>
        <taxon>Alcaligenaceae</taxon>
        <taxon>Bordetella</taxon>
    </lineage>
</organism>
<dbReference type="RefSeq" id="WP_051423762.1">
    <property type="nucleotide sequence ID" value="NZ_NEVI01000017.1"/>
</dbReference>
<keyword evidence="1" id="KW-0812">Transmembrane</keyword>
<evidence type="ECO:0000313" key="2">
    <source>
        <dbReference type="EMBL" id="OZI18134.1"/>
    </source>
</evidence>
<keyword evidence="1" id="KW-1133">Transmembrane helix</keyword>
<accession>A0A261QZD9</accession>
<dbReference type="EMBL" id="NEVK01000006">
    <property type="protein sequence ID" value="OZI18134.1"/>
    <property type="molecule type" value="Genomic_DNA"/>
</dbReference>
<comment type="caution">
    <text evidence="2">The sequence shown here is derived from an EMBL/GenBank/DDBJ whole genome shotgun (WGS) entry which is preliminary data.</text>
</comment>
<dbReference type="AlphaFoldDB" id="A0A261QZD9"/>
<name>A0A261QZD9_9BORD</name>
<feature type="transmembrane region" description="Helical" evidence="1">
    <location>
        <begin position="85"/>
        <end position="103"/>
    </location>
</feature>
<dbReference type="Proteomes" id="UP000216947">
    <property type="component" value="Unassembled WGS sequence"/>
</dbReference>
<evidence type="ECO:0000313" key="3">
    <source>
        <dbReference type="Proteomes" id="UP000216947"/>
    </source>
</evidence>
<reference evidence="3" key="1">
    <citation type="submission" date="2017-05" db="EMBL/GenBank/DDBJ databases">
        <title>Complete and WGS of Bordetella genogroups.</title>
        <authorList>
            <person name="Spilker T."/>
            <person name="Lipuma J."/>
        </authorList>
    </citation>
    <scope>NUCLEOTIDE SEQUENCE [LARGE SCALE GENOMIC DNA]</scope>
    <source>
        <strain evidence="3">AU18089</strain>
    </source>
</reference>
<keyword evidence="3" id="KW-1185">Reference proteome</keyword>
<evidence type="ECO:0000256" key="1">
    <source>
        <dbReference type="SAM" id="Phobius"/>
    </source>
</evidence>